<dbReference type="RefSeq" id="WP_395809095.1">
    <property type="nucleotide sequence ID" value="NZ_CP043494.1"/>
</dbReference>
<organism evidence="2 3">
    <name type="scientific">Archangium minus</name>
    <dbReference type="NCBI Taxonomy" id="83450"/>
    <lineage>
        <taxon>Bacteria</taxon>
        <taxon>Pseudomonadati</taxon>
        <taxon>Myxococcota</taxon>
        <taxon>Myxococcia</taxon>
        <taxon>Myxococcales</taxon>
        <taxon>Cystobacterineae</taxon>
        <taxon>Archangiaceae</taxon>
        <taxon>Archangium</taxon>
    </lineage>
</organism>
<dbReference type="Proteomes" id="UP001611383">
    <property type="component" value="Chromosome"/>
</dbReference>
<protein>
    <recommendedName>
        <fullName evidence="1">Immunity protein 52 domain-containing protein</fullName>
    </recommendedName>
</protein>
<dbReference type="EMBL" id="CP043494">
    <property type="protein sequence ID" value="WNG50252.1"/>
    <property type="molecule type" value="Genomic_DNA"/>
</dbReference>
<feature type="domain" description="Immunity protein 52" evidence="1">
    <location>
        <begin position="3"/>
        <end position="236"/>
    </location>
</feature>
<gene>
    <name evidence="2" type="ORF">F0U60_43565</name>
</gene>
<proteinExistence type="predicted"/>
<reference evidence="2 3" key="1">
    <citation type="submission" date="2019-08" db="EMBL/GenBank/DDBJ databases">
        <title>Archangium and Cystobacter genomes.</title>
        <authorList>
            <person name="Chen I.-C.K."/>
            <person name="Wielgoss S."/>
        </authorList>
    </citation>
    <scope>NUCLEOTIDE SEQUENCE [LARGE SCALE GENOMIC DNA]</scope>
    <source>
        <strain evidence="2 3">Cbm 6</strain>
    </source>
</reference>
<accession>A0ABY9X4E5</accession>
<dbReference type="Pfam" id="PF15579">
    <property type="entry name" value="Imm52"/>
    <property type="match status" value="1"/>
</dbReference>
<evidence type="ECO:0000259" key="1">
    <source>
        <dbReference type="Pfam" id="PF15579"/>
    </source>
</evidence>
<evidence type="ECO:0000313" key="3">
    <source>
        <dbReference type="Proteomes" id="UP001611383"/>
    </source>
</evidence>
<name>A0ABY9X4E5_9BACT</name>
<dbReference type="InterPro" id="IPR028969">
    <property type="entry name" value="Imm52"/>
</dbReference>
<keyword evidence="3" id="KW-1185">Reference proteome</keyword>
<sequence>MVETYYAGAYWHIRKESPEECGRRAESFFKTLVTVDPSFSRWFKLGNSRKQAIQHPVETDQLTLEKMFRRGKDKLFEDLGFRLSGWNGEDSDDDACAFHIKCGGYAKEVGNRCLFQLPNTGPNAQRVLTAPVLTGLVRAMAMAWDPDDAIATSDSHRELVSKKGEVGPLVGWVTYLSRRRGTVPPLPAPVHSERVEDKGTLLVLTPERFTASNPEHIALAERVRELLERAGLLGPLR</sequence>
<evidence type="ECO:0000313" key="2">
    <source>
        <dbReference type="EMBL" id="WNG50252.1"/>
    </source>
</evidence>